<dbReference type="Pfam" id="PF12937">
    <property type="entry name" value="F-box-like"/>
    <property type="match status" value="1"/>
</dbReference>
<dbReference type="SUPFAM" id="SSF81383">
    <property type="entry name" value="F-box domain"/>
    <property type="match status" value="1"/>
</dbReference>
<dbReference type="SUPFAM" id="SSF52047">
    <property type="entry name" value="RNI-like"/>
    <property type="match status" value="1"/>
</dbReference>
<dbReference type="PROSITE" id="PS50181">
    <property type="entry name" value="FBOX"/>
    <property type="match status" value="1"/>
</dbReference>
<dbReference type="EnsemblMetazoa" id="AMAM002697-RA">
    <property type="protein sequence ID" value="AMAM002697-PA"/>
    <property type="gene ID" value="AMAM002697"/>
</dbReference>
<dbReference type="PANTHER" id="PTHR31639">
    <property type="entry name" value="F-BOX PROTEIN-LIKE"/>
    <property type="match status" value="1"/>
</dbReference>
<evidence type="ECO:0000259" key="1">
    <source>
        <dbReference type="PROSITE" id="PS50181"/>
    </source>
</evidence>
<protein>
    <submittedName>
        <fullName evidence="2">F-box domain-containing protein</fullName>
    </submittedName>
</protein>
<name>A0A182SA40_9DIPT</name>
<feature type="domain" description="F-box" evidence="1">
    <location>
        <begin position="4"/>
        <end position="56"/>
    </location>
</feature>
<dbReference type="AlphaFoldDB" id="A0A182SA40"/>
<sequence>MSTELNILALPSEILSEICDKLPLADRKTLSEVCRRFEEVAFQPGAANKGVLWLSTIITKTDTYGNTTTNMTVMDRAILEQSKRAYRVIGIELPKQLQPELAQQLMQLVSLLLQNTPAIKELHVVDSHALQIIQLAECMPALFDNLERLTVFVEGETSAVVQTAVLRMPRLVHLEWRYVAVSEKYVGLSQPAILLHAPKLQHAKFGRLCNCSGVKFRCLVQMETVSELRYLEIAVREENVNMLATNQLPNLERLCFFMSPYEYVRKTDWNRIARNMPNLKQVELNQEDEFPSVNRLLQPVLEHCSNLQVLRLDDIDITDAITCNNWWQSLEYLHLQDCLASVPTGQRLVLKLNNLRKLCLTLTPKRGGGSLVLEAPKLQELTFSNADQNLDIADTPELTTLFLRVPQCKFLRFLDQPLPKLRRIIIDTPRHISNEELLLYKRAIKAGANVQRLTLYCRSGEAAKHIMDDVIATMRSLKTIAIVGLGNTANIKAETLSNLFRLPQLQVTILCGSCWRLFAN</sequence>
<dbReference type="InterPro" id="IPR001810">
    <property type="entry name" value="F-box_dom"/>
</dbReference>
<dbReference type="VEuPathDB" id="VectorBase:AMAM002697"/>
<dbReference type="InterPro" id="IPR032675">
    <property type="entry name" value="LRR_dom_sf"/>
</dbReference>
<evidence type="ECO:0000313" key="2">
    <source>
        <dbReference type="EnsemblMetazoa" id="AMAM002697-PA"/>
    </source>
</evidence>
<dbReference type="Proteomes" id="UP000075901">
    <property type="component" value="Unassembled WGS sequence"/>
</dbReference>
<evidence type="ECO:0000313" key="3">
    <source>
        <dbReference type="Proteomes" id="UP000075901"/>
    </source>
</evidence>
<dbReference type="InterPro" id="IPR036047">
    <property type="entry name" value="F-box-like_dom_sf"/>
</dbReference>
<dbReference type="Gene3D" id="1.20.1280.50">
    <property type="match status" value="1"/>
</dbReference>
<reference evidence="3" key="1">
    <citation type="submission" date="2013-09" db="EMBL/GenBank/DDBJ databases">
        <title>The Genome Sequence of Anopheles maculatus species B.</title>
        <authorList>
            <consortium name="The Broad Institute Genomics Platform"/>
            <person name="Neafsey D.E."/>
            <person name="Besansky N."/>
            <person name="Howell P."/>
            <person name="Walton C."/>
            <person name="Young S.K."/>
            <person name="Zeng Q."/>
            <person name="Gargeya S."/>
            <person name="Fitzgerald M."/>
            <person name="Haas B."/>
            <person name="Abouelleil A."/>
            <person name="Allen A.W."/>
            <person name="Alvarado L."/>
            <person name="Arachchi H.M."/>
            <person name="Berlin A.M."/>
            <person name="Chapman S.B."/>
            <person name="Gainer-Dewar J."/>
            <person name="Goldberg J."/>
            <person name="Griggs A."/>
            <person name="Gujja S."/>
            <person name="Hansen M."/>
            <person name="Howarth C."/>
            <person name="Imamovic A."/>
            <person name="Ireland A."/>
            <person name="Larimer J."/>
            <person name="McCowan C."/>
            <person name="Murphy C."/>
            <person name="Pearson M."/>
            <person name="Poon T.W."/>
            <person name="Priest M."/>
            <person name="Roberts A."/>
            <person name="Saif S."/>
            <person name="Shea T."/>
            <person name="Sisk P."/>
            <person name="Sykes S."/>
            <person name="Wortman J."/>
            <person name="Nusbaum C."/>
            <person name="Birren B."/>
        </authorList>
    </citation>
    <scope>NUCLEOTIDE SEQUENCE [LARGE SCALE GENOMIC DNA]</scope>
    <source>
        <strain evidence="3">maculatus3</strain>
    </source>
</reference>
<accession>A0A182SA40</accession>
<keyword evidence="3" id="KW-1185">Reference proteome</keyword>
<proteinExistence type="predicted"/>
<reference evidence="2" key="2">
    <citation type="submission" date="2020-05" db="UniProtKB">
        <authorList>
            <consortium name="EnsemblMetazoa"/>
        </authorList>
    </citation>
    <scope>IDENTIFICATION</scope>
    <source>
        <strain evidence="2">maculatus3</strain>
    </source>
</reference>
<organism evidence="2 3">
    <name type="scientific">Anopheles maculatus</name>
    <dbReference type="NCBI Taxonomy" id="74869"/>
    <lineage>
        <taxon>Eukaryota</taxon>
        <taxon>Metazoa</taxon>
        <taxon>Ecdysozoa</taxon>
        <taxon>Arthropoda</taxon>
        <taxon>Hexapoda</taxon>
        <taxon>Insecta</taxon>
        <taxon>Pterygota</taxon>
        <taxon>Neoptera</taxon>
        <taxon>Endopterygota</taxon>
        <taxon>Diptera</taxon>
        <taxon>Nematocera</taxon>
        <taxon>Culicoidea</taxon>
        <taxon>Culicidae</taxon>
        <taxon>Anophelinae</taxon>
        <taxon>Anopheles</taxon>
        <taxon>Anopheles maculatus group</taxon>
    </lineage>
</organism>
<dbReference type="PANTHER" id="PTHR31639:SF256">
    <property type="entry name" value="OS07G0242900 PROTEIN"/>
    <property type="match status" value="1"/>
</dbReference>
<dbReference type="Gene3D" id="3.80.10.10">
    <property type="entry name" value="Ribonuclease Inhibitor"/>
    <property type="match status" value="1"/>
</dbReference>